<evidence type="ECO:0008006" key="4">
    <source>
        <dbReference type="Google" id="ProtNLM"/>
    </source>
</evidence>
<feature type="region of interest" description="Disordered" evidence="1">
    <location>
        <begin position="435"/>
        <end position="467"/>
    </location>
</feature>
<sequence>MGCSPSRGNQFTGAHSPFRRRRTLLPPSQENASKPQPHDGASEGTSTAGRTDGERCSGTSGERQATAKDVSMTLSAKNAVNEGEDCLDKLAPQEITVNILSQIKDKHGENQEVVGKKGNKKTKKMIKGIKAGRKKEKEKMTFLTKTKVDFPELLVKAHQAAYGYLNPSISKYEVLLGLLDHAAQTRMSLQPMVAFMIMRYEEINRGLEEIVEEGEKLLKEYGEYLAWPCHLKKLSNTPARTNTPSSPTEPPPDLLQQLLQYTIQRMHLVSQSVSGVGDTALEETVDYFTSVSDVLEEKLKVKRASEARLMQLLTHIEAATLRKPGPEDSALFSEDSGIGGESESFAGSDRHRHRRESCESTGTNRTSQSSPMCRIITPVNKGTGRYNPVHKMGSSLSLTSIDSFCNFAKEQRNSEFLDRSNSVDNDDEKEVGKYVDHEEGEQYNNRKCSSSSPLHICQQPRRLPSKRIENPDNIEMTLKLKDAISGRIRFLPSQKSNSKAKQTDSPKISRRQWNEEEVTPKRPQTPTLQPQKKKTTVTKHRRTHSADSIRNKAEDPTLLELERTQKDLTQRLERMSMVEGNIRNNCPKHGKGKTQPCSPSTSVHLQPLQRTPQSPSKSHKKSDRRTSSTKEKEIQKESNDSQNEKNDLEDEFNAKQASSSPTLQKPAGLYQGRNSVKRLIDTFSQGVEEIKQTPENAKILGPLKGVIKCGVPIIPGLGGAVLSIGNDNIRAESRSSDRTNDVDIDDLPPPPLEVLMDNSFKNVQKSEPEEGRSSRGHSPLLRRATVTQKLRASMQSVPVLPSRGGVRPGCLQQEVSTAPAASYQESMPEQKDNISSDAVSSTSESNCHPVAKSKTRARMLPSTPVSSCSLQRRLPSPPVYRRQPTPPSTPPVTHKLPTPSPVSQMRHTSNSATKQDGTLTSTSIYPFKTPSPPASPKVQRWSRDNSSDDSSFSSRVFSNARSVFCPASPFLFEAKPCPVPLKPQAWTSTSEAVTSYFWGECGNFPVSIRGPKPFIRRSQSDRRPSLNSPLRTAASIAETCGSEPAIATQELENGPSRDTDRWDNHWELTGTDRSASYPNLCIVGQALHPE</sequence>
<evidence type="ECO:0000313" key="2">
    <source>
        <dbReference type="EMBL" id="KAL2099452.1"/>
    </source>
</evidence>
<feature type="compositionally biased region" description="Basic and acidic residues" evidence="1">
    <location>
        <begin position="732"/>
        <end position="741"/>
    </location>
</feature>
<dbReference type="Pfam" id="PF15449">
    <property type="entry name" value="Retinal"/>
    <property type="match status" value="3"/>
</dbReference>
<feature type="compositionally biased region" description="Basic residues" evidence="1">
    <location>
        <begin position="531"/>
        <end position="543"/>
    </location>
</feature>
<evidence type="ECO:0000256" key="1">
    <source>
        <dbReference type="SAM" id="MobiDB-lite"/>
    </source>
</evidence>
<feature type="region of interest" description="Disordered" evidence="1">
    <location>
        <begin position="490"/>
        <end position="562"/>
    </location>
</feature>
<organism evidence="2 3">
    <name type="scientific">Coilia grayii</name>
    <name type="common">Gray's grenadier anchovy</name>
    <dbReference type="NCBI Taxonomy" id="363190"/>
    <lineage>
        <taxon>Eukaryota</taxon>
        <taxon>Metazoa</taxon>
        <taxon>Chordata</taxon>
        <taxon>Craniata</taxon>
        <taxon>Vertebrata</taxon>
        <taxon>Euteleostomi</taxon>
        <taxon>Actinopterygii</taxon>
        <taxon>Neopterygii</taxon>
        <taxon>Teleostei</taxon>
        <taxon>Clupei</taxon>
        <taxon>Clupeiformes</taxon>
        <taxon>Clupeoidei</taxon>
        <taxon>Engraulidae</taxon>
        <taxon>Coilinae</taxon>
        <taxon>Coilia</taxon>
    </lineage>
</organism>
<dbReference type="PANTHER" id="PTHR22017">
    <property type="entry name" value="PHOTORECEPTOR CILIUM ACTIN REGULATOR"/>
    <property type="match status" value="1"/>
</dbReference>
<feature type="compositionally biased region" description="Polar residues" evidence="1">
    <location>
        <begin position="595"/>
        <end position="616"/>
    </location>
</feature>
<feature type="compositionally biased region" description="Polar residues" evidence="1">
    <location>
        <begin position="835"/>
        <end position="846"/>
    </location>
</feature>
<feature type="compositionally biased region" description="Low complexity" evidence="1">
    <location>
        <begin position="521"/>
        <end position="530"/>
    </location>
</feature>
<feature type="compositionally biased region" description="Polar residues" evidence="1">
    <location>
        <begin position="442"/>
        <end position="453"/>
    </location>
</feature>
<gene>
    <name evidence="2" type="ORF">ACEWY4_005932</name>
</gene>
<feature type="region of interest" description="Disordered" evidence="1">
    <location>
        <begin position="732"/>
        <end position="755"/>
    </location>
</feature>
<feature type="compositionally biased region" description="Basic and acidic residues" evidence="1">
    <location>
        <begin position="544"/>
        <end position="562"/>
    </location>
</feature>
<feature type="region of interest" description="Disordered" evidence="1">
    <location>
        <begin position="581"/>
        <end position="670"/>
    </location>
</feature>
<name>A0ABD1KK36_9TELE</name>
<reference evidence="2 3" key="1">
    <citation type="submission" date="2024-09" db="EMBL/GenBank/DDBJ databases">
        <title>A chromosome-level genome assembly of Gray's grenadier anchovy, Coilia grayii.</title>
        <authorList>
            <person name="Fu Z."/>
        </authorList>
    </citation>
    <scope>NUCLEOTIDE SEQUENCE [LARGE SCALE GENOMIC DNA]</scope>
    <source>
        <strain evidence="2">G4</strain>
        <tissue evidence="2">Muscle</tissue>
    </source>
</reference>
<feature type="compositionally biased region" description="Basic and acidic residues" evidence="1">
    <location>
        <begin position="1055"/>
        <end position="1065"/>
    </location>
</feature>
<dbReference type="Proteomes" id="UP001591681">
    <property type="component" value="Unassembled WGS sequence"/>
</dbReference>
<evidence type="ECO:0000313" key="3">
    <source>
        <dbReference type="Proteomes" id="UP001591681"/>
    </source>
</evidence>
<comment type="caution">
    <text evidence="2">The sequence shown here is derived from an EMBL/GenBank/DDBJ whole genome shotgun (WGS) entry which is preliminary data.</text>
</comment>
<dbReference type="EMBL" id="JBHFQA010000005">
    <property type="protein sequence ID" value="KAL2099452.1"/>
    <property type="molecule type" value="Genomic_DNA"/>
</dbReference>
<feature type="compositionally biased region" description="Polar residues" evidence="1">
    <location>
        <begin position="493"/>
        <end position="506"/>
    </location>
</feature>
<keyword evidence="3" id="KW-1185">Reference proteome</keyword>
<dbReference type="PANTHER" id="PTHR22017:SF0">
    <property type="entry name" value="PHOTORECEPTOR CILIUM ACTIN REGULATOR"/>
    <property type="match status" value="1"/>
</dbReference>
<accession>A0ABD1KK36</accession>
<feature type="compositionally biased region" description="Polar residues" evidence="1">
    <location>
        <begin position="1"/>
        <end position="13"/>
    </location>
</feature>
<protein>
    <recommendedName>
        <fullName evidence="4">Photoreceptor cilium actin regulator</fullName>
    </recommendedName>
</protein>
<feature type="compositionally biased region" description="Polar residues" evidence="1">
    <location>
        <begin position="359"/>
        <end position="370"/>
    </location>
</feature>
<dbReference type="AlphaFoldDB" id="A0ABD1KK36"/>
<feature type="region of interest" description="Disordered" evidence="1">
    <location>
        <begin position="815"/>
        <end position="953"/>
    </location>
</feature>
<feature type="region of interest" description="Disordered" evidence="1">
    <location>
        <begin position="324"/>
        <end position="370"/>
    </location>
</feature>
<feature type="compositionally biased region" description="Basic and acidic residues" evidence="1">
    <location>
        <begin position="624"/>
        <end position="646"/>
    </location>
</feature>
<feature type="compositionally biased region" description="Low complexity" evidence="1">
    <location>
        <begin position="333"/>
        <end position="344"/>
    </location>
</feature>
<feature type="compositionally biased region" description="Polar residues" evidence="1">
    <location>
        <begin position="901"/>
        <end position="924"/>
    </location>
</feature>
<feature type="region of interest" description="Disordered" evidence="1">
    <location>
        <begin position="1041"/>
        <end position="1065"/>
    </location>
</feature>
<feature type="region of interest" description="Disordered" evidence="1">
    <location>
        <begin position="1"/>
        <end position="70"/>
    </location>
</feature>
<dbReference type="InterPro" id="IPR029352">
    <property type="entry name" value="PCARE"/>
</dbReference>
<proteinExistence type="predicted"/>